<dbReference type="EMBL" id="JAADYS010001168">
    <property type="protein sequence ID" value="KAF4464580.1"/>
    <property type="molecule type" value="Genomic_DNA"/>
</dbReference>
<dbReference type="OrthoDB" id="5051687at2759"/>
<gene>
    <name evidence="2" type="ORF">FALBO_8574</name>
</gene>
<comment type="caution">
    <text evidence="2">The sequence shown here is derived from an EMBL/GenBank/DDBJ whole genome shotgun (WGS) entry which is preliminary data.</text>
</comment>
<accession>A0A8H4P9T4</accession>
<feature type="region of interest" description="Disordered" evidence="1">
    <location>
        <begin position="290"/>
        <end position="323"/>
    </location>
</feature>
<evidence type="ECO:0000313" key="3">
    <source>
        <dbReference type="Proteomes" id="UP000554235"/>
    </source>
</evidence>
<organism evidence="2 3">
    <name type="scientific">Fusarium albosuccineum</name>
    <dbReference type="NCBI Taxonomy" id="1237068"/>
    <lineage>
        <taxon>Eukaryota</taxon>
        <taxon>Fungi</taxon>
        <taxon>Dikarya</taxon>
        <taxon>Ascomycota</taxon>
        <taxon>Pezizomycotina</taxon>
        <taxon>Sordariomycetes</taxon>
        <taxon>Hypocreomycetidae</taxon>
        <taxon>Hypocreales</taxon>
        <taxon>Nectriaceae</taxon>
        <taxon>Fusarium</taxon>
        <taxon>Fusarium decemcellulare species complex</taxon>
    </lineage>
</organism>
<feature type="compositionally biased region" description="Polar residues" evidence="1">
    <location>
        <begin position="74"/>
        <end position="83"/>
    </location>
</feature>
<proteinExistence type="predicted"/>
<keyword evidence="3" id="KW-1185">Reference proteome</keyword>
<evidence type="ECO:0000313" key="2">
    <source>
        <dbReference type="EMBL" id="KAF4464580.1"/>
    </source>
</evidence>
<dbReference type="Proteomes" id="UP000554235">
    <property type="component" value="Unassembled WGS sequence"/>
</dbReference>
<protein>
    <submittedName>
        <fullName evidence="2">Gag</fullName>
    </submittedName>
</protein>
<reference evidence="2 3" key="1">
    <citation type="submission" date="2020-01" db="EMBL/GenBank/DDBJ databases">
        <title>Identification and distribution of gene clusters putatively required for synthesis of sphingolipid metabolism inhibitors in phylogenetically diverse species of the filamentous fungus Fusarium.</title>
        <authorList>
            <person name="Kim H.-S."/>
            <person name="Busman M."/>
            <person name="Brown D.W."/>
            <person name="Divon H."/>
            <person name="Uhlig S."/>
            <person name="Proctor R.H."/>
        </authorList>
    </citation>
    <scope>NUCLEOTIDE SEQUENCE [LARGE SCALE GENOMIC DNA]</scope>
    <source>
        <strain evidence="2 3">NRRL 20459</strain>
    </source>
</reference>
<sequence>MSTNSTIKLATRSDWISWFKALKIKSESEDLWNYIDPTNSNKPALTVTPPSPPDIMAVHRRTVAATARGTEAVSSSTQETPTAEGSRAIDDPIARDANDYAIQIQEIPNLSEKEQRTFVTMMATYESYLREYRDLKRRIAAIQNWILETVDDAIARLHLSEDETLVEWVKSLHDEFSLTRDERQQEAIRNYRDILAKPQQRQVTTCKGTRDWLTQWRVAVKEARDVDRQEGKEAGLWFTDLTVALRSTPLKSWIDAYSGSKTSNARANTLSFGVVVADIRQALAGGFVATEEAEEEAGTSPYQRNSRQGNPRKRSRQDARNRR</sequence>
<name>A0A8H4P9T4_9HYPO</name>
<evidence type="ECO:0000256" key="1">
    <source>
        <dbReference type="SAM" id="MobiDB-lite"/>
    </source>
</evidence>
<feature type="region of interest" description="Disordered" evidence="1">
    <location>
        <begin position="66"/>
        <end position="89"/>
    </location>
</feature>
<dbReference type="AlphaFoldDB" id="A0A8H4P9T4"/>
<feature type="compositionally biased region" description="Polar residues" evidence="1">
    <location>
        <begin position="300"/>
        <end position="309"/>
    </location>
</feature>